<evidence type="ECO:0000256" key="3">
    <source>
        <dbReference type="ARBA" id="ARBA00023277"/>
    </source>
</evidence>
<dbReference type="PANTHER" id="PTHR42715:SF10">
    <property type="entry name" value="BETA-GLUCOSIDASE"/>
    <property type="match status" value="1"/>
</dbReference>
<dbReference type="PANTHER" id="PTHR42715">
    <property type="entry name" value="BETA-GLUCOSIDASE"/>
    <property type="match status" value="1"/>
</dbReference>
<evidence type="ECO:0000259" key="6">
    <source>
        <dbReference type="Pfam" id="PF01915"/>
    </source>
</evidence>
<dbReference type="SUPFAM" id="SSF56988">
    <property type="entry name" value="Anthrax protective antigen"/>
    <property type="match status" value="1"/>
</dbReference>
<dbReference type="AlphaFoldDB" id="A0A4R5BP73"/>
<comment type="similarity">
    <text evidence="1 4">Belongs to the glycosyl hydrolase 3 family.</text>
</comment>
<comment type="caution">
    <text evidence="7">The sequence shown here is derived from an EMBL/GenBank/DDBJ whole genome shotgun (WGS) entry which is preliminary data.</text>
</comment>
<dbReference type="InterPro" id="IPR036962">
    <property type="entry name" value="Glyco_hydro_3_N_sf"/>
</dbReference>
<evidence type="ECO:0000313" key="7">
    <source>
        <dbReference type="EMBL" id="TDD87236.1"/>
    </source>
</evidence>
<keyword evidence="4" id="KW-0326">Glycosidase</keyword>
<proteinExistence type="inferred from homology"/>
<dbReference type="InterPro" id="IPR017853">
    <property type="entry name" value="GH"/>
</dbReference>
<keyword evidence="3" id="KW-0119">Carbohydrate metabolism</keyword>
<dbReference type="Gene3D" id="2.60.120.260">
    <property type="entry name" value="Galactose-binding domain-like"/>
    <property type="match status" value="1"/>
</dbReference>
<gene>
    <name evidence="7" type="ORF">E1202_16785</name>
</gene>
<dbReference type="GO" id="GO:0004553">
    <property type="term" value="F:hydrolase activity, hydrolyzing O-glycosyl compounds"/>
    <property type="evidence" value="ECO:0007669"/>
    <property type="project" value="InterPro"/>
</dbReference>
<dbReference type="GO" id="GO:0005975">
    <property type="term" value="P:carbohydrate metabolic process"/>
    <property type="evidence" value="ECO:0007669"/>
    <property type="project" value="InterPro"/>
</dbReference>
<dbReference type="SUPFAM" id="SSF52279">
    <property type="entry name" value="Beta-D-glucan exohydrolase, C-terminal domain"/>
    <property type="match status" value="1"/>
</dbReference>
<dbReference type="PROSITE" id="PS00775">
    <property type="entry name" value="GLYCOSYL_HYDROL_F3"/>
    <property type="match status" value="1"/>
</dbReference>
<organism evidence="7 8">
    <name type="scientific">Saccharopolyspora karakumensis</name>
    <dbReference type="NCBI Taxonomy" id="2530386"/>
    <lineage>
        <taxon>Bacteria</taxon>
        <taxon>Bacillati</taxon>
        <taxon>Actinomycetota</taxon>
        <taxon>Actinomycetes</taxon>
        <taxon>Pseudonocardiales</taxon>
        <taxon>Pseudonocardiaceae</taxon>
        <taxon>Saccharopolyspora</taxon>
    </lineage>
</organism>
<dbReference type="InterPro" id="IPR013783">
    <property type="entry name" value="Ig-like_fold"/>
</dbReference>
<evidence type="ECO:0000256" key="4">
    <source>
        <dbReference type="RuleBase" id="RU361161"/>
    </source>
</evidence>
<dbReference type="InterPro" id="IPR050288">
    <property type="entry name" value="Cellulose_deg_GH3"/>
</dbReference>
<dbReference type="Proteomes" id="UP000294723">
    <property type="component" value="Unassembled WGS sequence"/>
</dbReference>
<evidence type="ECO:0000256" key="2">
    <source>
        <dbReference type="ARBA" id="ARBA00022801"/>
    </source>
</evidence>
<evidence type="ECO:0000313" key="8">
    <source>
        <dbReference type="Proteomes" id="UP000294723"/>
    </source>
</evidence>
<dbReference type="InterPro" id="IPR002772">
    <property type="entry name" value="Glyco_hydro_3_C"/>
</dbReference>
<dbReference type="InterPro" id="IPR001764">
    <property type="entry name" value="Glyco_hydro_3_N"/>
</dbReference>
<feature type="domain" description="Glycoside hydrolase family 3 C-terminal" evidence="6">
    <location>
        <begin position="376"/>
        <end position="764"/>
    </location>
</feature>
<keyword evidence="2 4" id="KW-0378">Hydrolase</keyword>
<evidence type="ECO:0000259" key="5">
    <source>
        <dbReference type="Pfam" id="PF00933"/>
    </source>
</evidence>
<sequence>MVLHSLGCGRVRHRRHNPYERGRLIRAGSTGPAFSCLRSTRSFPCLRLGRRSPGERGTGVEEKDLRSLLEKLTVEEKARLLTGADFWTLHPMPKIGLRRLVLSDGPNGVRGTTWDERDTSLLLPVASGLAATWDRAAVRRAGELFGDEAVRRGVHVVLAPTINLHRSPFGGRHFENFSEDPLLTGVIGAEIVAGIQSRGVAATPKHYVGNESETERLTYNAVIDESTLRDCYLAPFRRIVDEAQPWAMMAAYNSVNGHTMTEHSALVNDVLKGEWGFDGVLVSDWFATRSCAGAANGGLDLAMPGPKSPWADGALAKAVQDGEVDESVLDDKVLRLLRLADRVGALGEDEAERKTAEAPPEQARASIRELAARGFVLLRNDKSLLPLDQEITKVAVIGENATFPAVQGGGSSHVSPPHVVTPLEGIRRALPNAEVHYQRGARHRRLLDPIPSELVLDPQGEGNGLRVEYLGDEGQVLDTELRGTERLTWQRGAMPEGTRKLRVSGRLAAEVGEHVFGVNGTGNFRVEVSGREVLSADVKSSSEIDDPLGDMLAPPEQRFNVVMVESDLDEAGRVRLSVEFTPLEVDADLVCVGLGHRPERWDDATELEAALRAARDCDVAVVVVGTNDEVETEGRDRNSLDLPGPQNDLVAKVIAANPNTVVVVNAGGPVLMPWATEASAVLWTWFGGQEYGDALADVLLGTAEPGGRLPTTLPAALADVPVPLPGVQPVDGELSYEEGPLIGYRAYAARDITPGFCFGHGLGYTTWSYDEATLDGDAVTVKLRNTGDRAGREVVQVYTADPLRLTGFAVAEAEPGAEVEVTVEVEPGAADVRVGPSSGDLRLDAGR</sequence>
<dbReference type="Pfam" id="PF00933">
    <property type="entry name" value="Glyco_hydro_3"/>
    <property type="match status" value="1"/>
</dbReference>
<evidence type="ECO:0000256" key="1">
    <source>
        <dbReference type="ARBA" id="ARBA00005336"/>
    </source>
</evidence>
<dbReference type="PRINTS" id="PR00133">
    <property type="entry name" value="GLHYDRLASE3"/>
</dbReference>
<dbReference type="InterPro" id="IPR019800">
    <property type="entry name" value="Glyco_hydro_3_AS"/>
</dbReference>
<accession>A0A4R5BP73</accession>
<dbReference type="Gene3D" id="2.60.40.10">
    <property type="entry name" value="Immunoglobulins"/>
    <property type="match status" value="1"/>
</dbReference>
<dbReference type="EMBL" id="SMLA01000024">
    <property type="protein sequence ID" value="TDD87236.1"/>
    <property type="molecule type" value="Genomic_DNA"/>
</dbReference>
<dbReference type="SUPFAM" id="SSF51445">
    <property type="entry name" value="(Trans)glycosidases"/>
    <property type="match status" value="1"/>
</dbReference>
<reference evidence="7 8" key="1">
    <citation type="submission" date="2019-03" db="EMBL/GenBank/DDBJ databases">
        <title>Draft genome sequences of novel Actinobacteria.</title>
        <authorList>
            <person name="Sahin N."/>
            <person name="Ay H."/>
            <person name="Saygin H."/>
        </authorList>
    </citation>
    <scope>NUCLEOTIDE SEQUENCE [LARGE SCALE GENOMIC DNA]</scope>
    <source>
        <strain evidence="7 8">5K548</strain>
    </source>
</reference>
<dbReference type="Gene3D" id="3.20.20.300">
    <property type="entry name" value="Glycoside hydrolase, family 3, N-terminal domain"/>
    <property type="match status" value="1"/>
</dbReference>
<protein>
    <submittedName>
        <fullName evidence="7">Glycoside hydrolase family 3 protein</fullName>
    </submittedName>
</protein>
<name>A0A4R5BP73_9PSEU</name>
<dbReference type="Gene3D" id="3.40.50.1700">
    <property type="entry name" value="Glycoside hydrolase family 3 C-terminal domain"/>
    <property type="match status" value="1"/>
</dbReference>
<feature type="domain" description="Glycoside hydrolase family 3 N-terminal" evidence="5">
    <location>
        <begin position="121"/>
        <end position="339"/>
    </location>
</feature>
<dbReference type="InterPro" id="IPR036881">
    <property type="entry name" value="Glyco_hydro_3_C_sf"/>
</dbReference>
<keyword evidence="8" id="KW-1185">Reference proteome</keyword>
<dbReference type="Pfam" id="PF01915">
    <property type="entry name" value="Glyco_hydro_3_C"/>
    <property type="match status" value="1"/>
</dbReference>